<dbReference type="GO" id="GO:0030077">
    <property type="term" value="C:plasma membrane light-harvesting complex"/>
    <property type="evidence" value="ECO:0007669"/>
    <property type="project" value="InterPro"/>
</dbReference>
<evidence type="ECO:0000313" key="4">
    <source>
        <dbReference type="Proteomes" id="UP000562045"/>
    </source>
</evidence>
<dbReference type="Gene3D" id="3.90.50.10">
    <property type="entry name" value="Photosynthetic Reaction Center, subunit H, domain 2"/>
    <property type="match status" value="1"/>
</dbReference>
<name>A0A7Y9ZCU5_9ACTN</name>
<comment type="caution">
    <text evidence="3">The sequence shown here is derived from an EMBL/GenBank/DDBJ whole genome shotgun (WGS) entry which is preliminary data.</text>
</comment>
<dbReference type="Proteomes" id="UP000562045">
    <property type="component" value="Unassembled WGS sequence"/>
</dbReference>
<dbReference type="InterPro" id="IPR014747">
    <property type="entry name" value="Bac_photo_RC_H_C"/>
</dbReference>
<dbReference type="RefSeq" id="WP_179647390.1">
    <property type="nucleotide sequence ID" value="NZ_JACBZM010000001.1"/>
</dbReference>
<dbReference type="Pfam" id="PF05239">
    <property type="entry name" value="PRC"/>
    <property type="match status" value="1"/>
</dbReference>
<dbReference type="InterPro" id="IPR027275">
    <property type="entry name" value="PRC-brl_dom"/>
</dbReference>
<dbReference type="InterPro" id="IPR011033">
    <property type="entry name" value="PRC_barrel-like_sf"/>
</dbReference>
<feature type="domain" description="PRC-barrel" evidence="2">
    <location>
        <begin position="4"/>
        <end position="75"/>
    </location>
</feature>
<dbReference type="AlphaFoldDB" id="A0A7Y9ZCU5"/>
<accession>A0A7Y9ZCU5</accession>
<gene>
    <name evidence="3" type="ORF">BJ993_000167</name>
</gene>
<dbReference type="GO" id="GO:0019684">
    <property type="term" value="P:photosynthesis, light reaction"/>
    <property type="evidence" value="ECO:0007669"/>
    <property type="project" value="InterPro"/>
</dbReference>
<evidence type="ECO:0000256" key="1">
    <source>
        <dbReference type="SAM" id="MobiDB-lite"/>
    </source>
</evidence>
<evidence type="ECO:0000313" key="3">
    <source>
        <dbReference type="EMBL" id="NYI43087.1"/>
    </source>
</evidence>
<organism evidence="3 4">
    <name type="scientific">Nocardioides aromaticivorans</name>
    <dbReference type="NCBI Taxonomy" id="200618"/>
    <lineage>
        <taxon>Bacteria</taxon>
        <taxon>Bacillati</taxon>
        <taxon>Actinomycetota</taxon>
        <taxon>Actinomycetes</taxon>
        <taxon>Propionibacteriales</taxon>
        <taxon>Nocardioidaceae</taxon>
        <taxon>Nocardioides</taxon>
    </lineage>
</organism>
<reference evidence="3 4" key="1">
    <citation type="submission" date="2020-07" db="EMBL/GenBank/DDBJ databases">
        <title>Sequencing the genomes of 1000 actinobacteria strains.</title>
        <authorList>
            <person name="Klenk H.-P."/>
        </authorList>
    </citation>
    <scope>NUCLEOTIDE SEQUENCE [LARGE SCALE GENOMIC DNA]</scope>
    <source>
        <strain evidence="3 4">DSM 15131</strain>
    </source>
</reference>
<protein>
    <recommendedName>
        <fullName evidence="2">PRC-barrel domain-containing protein</fullName>
    </recommendedName>
</protein>
<proteinExistence type="predicted"/>
<evidence type="ECO:0000259" key="2">
    <source>
        <dbReference type="Pfam" id="PF05239"/>
    </source>
</evidence>
<feature type="region of interest" description="Disordered" evidence="1">
    <location>
        <begin position="112"/>
        <end position="153"/>
    </location>
</feature>
<sequence length="153" mass="16656">MLTESQWQDVIGSTAHGSDGEKLGKVGQLFLDDSTRQPEFVTVRTGLFAHRESFVPVRDAVLEDDRLLVPYTKDQVKDAPHVDVDAGHLDPEAELHLWAHYGLQSDATVMESLGGQPTAGRHAARDEGDGTEPTNGPTRLRRHQPDAGGPAPM</sequence>
<dbReference type="SUPFAM" id="SSF50346">
    <property type="entry name" value="PRC-barrel domain"/>
    <property type="match status" value="1"/>
</dbReference>
<dbReference type="EMBL" id="JACBZM010000001">
    <property type="protein sequence ID" value="NYI43087.1"/>
    <property type="molecule type" value="Genomic_DNA"/>
</dbReference>